<comment type="caution">
    <text evidence="1">The sequence shown here is derived from an EMBL/GenBank/DDBJ whole genome shotgun (WGS) entry which is preliminary data.</text>
</comment>
<keyword evidence="1" id="KW-0808">Transferase</keyword>
<dbReference type="OrthoDB" id="1132102at2"/>
<proteinExistence type="predicted"/>
<protein>
    <submittedName>
        <fullName evidence="1">Thiamine pyrophosphokinase</fullName>
    </submittedName>
</protein>
<dbReference type="Proteomes" id="UP000244168">
    <property type="component" value="Unassembled WGS sequence"/>
</dbReference>
<evidence type="ECO:0000313" key="1">
    <source>
        <dbReference type="EMBL" id="PTQ93248.1"/>
    </source>
</evidence>
<organism evidence="1 2">
    <name type="scientific">Mucilaginibacter yixingensis</name>
    <dbReference type="NCBI Taxonomy" id="1295612"/>
    <lineage>
        <taxon>Bacteria</taxon>
        <taxon>Pseudomonadati</taxon>
        <taxon>Bacteroidota</taxon>
        <taxon>Sphingobacteriia</taxon>
        <taxon>Sphingobacteriales</taxon>
        <taxon>Sphingobacteriaceae</taxon>
        <taxon>Mucilaginibacter</taxon>
    </lineage>
</organism>
<accession>A0A2T5J5I6</accession>
<dbReference type="RefSeq" id="WP_107831124.1">
    <property type="nucleotide sequence ID" value="NZ_CP160205.1"/>
</dbReference>
<gene>
    <name evidence="1" type="ORF">C8P68_109120</name>
</gene>
<reference evidence="1 2" key="1">
    <citation type="submission" date="2018-04" db="EMBL/GenBank/DDBJ databases">
        <title>Genomic Encyclopedia of Archaeal and Bacterial Type Strains, Phase II (KMG-II): from individual species to whole genera.</title>
        <authorList>
            <person name="Goeker M."/>
        </authorList>
    </citation>
    <scope>NUCLEOTIDE SEQUENCE [LARGE SCALE GENOMIC DNA]</scope>
    <source>
        <strain evidence="1 2">DSM 26809</strain>
    </source>
</reference>
<evidence type="ECO:0000313" key="2">
    <source>
        <dbReference type="Proteomes" id="UP000244168"/>
    </source>
</evidence>
<name>A0A2T5J5I6_9SPHI</name>
<keyword evidence="2" id="KW-1185">Reference proteome</keyword>
<sequence length="188" mass="20843">MSSHHIIREKQEPALLILSLEDFPDDWLGQLLEWSPTVLAAADVAESLQCQDIKVDIILGADVLPAQEHVNPVTTTVEDVLITGLQLLKTEGYPAVNIVSNRFNADAIRSFLPALDVVVYHQQQKIVAIRSGFSKWLPAGRVVRILEHLPNLVYTNLAGVAPDVYKIVQDGLFSISFDGDYLFIAEEL</sequence>
<dbReference type="AlphaFoldDB" id="A0A2T5J5I6"/>
<dbReference type="EMBL" id="QAOQ01000009">
    <property type="protein sequence ID" value="PTQ93248.1"/>
    <property type="molecule type" value="Genomic_DNA"/>
</dbReference>
<keyword evidence="1" id="KW-0418">Kinase</keyword>
<dbReference type="GO" id="GO:0016301">
    <property type="term" value="F:kinase activity"/>
    <property type="evidence" value="ECO:0007669"/>
    <property type="project" value="UniProtKB-KW"/>
</dbReference>